<feature type="transmembrane region" description="Helical" evidence="1">
    <location>
        <begin position="175"/>
        <end position="191"/>
    </location>
</feature>
<organism evidence="2 3">
    <name type="scientific">Oleispira antarctica RB-8</name>
    <dbReference type="NCBI Taxonomy" id="698738"/>
    <lineage>
        <taxon>Bacteria</taxon>
        <taxon>Pseudomonadati</taxon>
        <taxon>Pseudomonadota</taxon>
        <taxon>Gammaproteobacteria</taxon>
        <taxon>Oceanospirillales</taxon>
        <taxon>Oceanospirillaceae</taxon>
        <taxon>Oleispira</taxon>
    </lineage>
</organism>
<proteinExistence type="predicted"/>
<sequence>MEGILLIFIGLVIFLFFRTHFQKRELLSLQKQFHKLQQQFIQLQKLTQRPEPLIKPETKSTVEQGRGEAIEDSVNDTNEYAVEYVMEEIASIDLWRPAPETMSSVQSTPQAKNNSTTPPSSVDQGLTYVIGLAKKYFSEGNQIVRIGLVVLFFGMSFLAKYSIENSLVSIEVRMVGILIAAFIVLGIGWHLRIKNPTYGLIMQGGGIAISYIAIFASFKLYQLIPAELTFPLLIVFSLFAMSLAVLQNSRTLAITAIMGGFAAPILASTGQGSHVGLFSYYLTLNCAIFFVAWFKSWRLLNVIGFIFTFIIASFWGVTQYRPLHFASTEPFLIAFFLIYVAISILFSIKQKPELKGYVDGTLVFGVPMVGFGLQAALVHHMEYGLAYSAAALAGFYFLVSFLLKKFTRSEKQVGENLELMSQAMLALGVIFATLTIPFALDGRWSAASWAIEGAGFVWIAIRQQREILKYIGLAIQLLGGLLFLADYPYQSGAIVFLNVEFMGIAIISLSALFTAHLIQSEKYLLKNSDLVEGKELNNALRKERDKPLSSLSQSLLPIKQAIDAVAAAGLMFWALIWWYAGGLLQIEDYVSRQFELTSFVAFLTASAGLWLALSLKWRWQQFSFFPWLLLLPLCLYFWPTIFNGHFMADYGFVSWPLAIALLYGVLYKCQQAEFELFKPIALHSISYLLVVSIIGYELTWFVNDFGFAATWSALVIMLVLILALRLINHAQRWPLNYSHQAYQVISAAVIIGLMLVWSLEFNFAAVLKPDPIPYLPVFNPIDLVQLLALWTLFKWYSLYGHRLALKANVDSRWALGLFAGFGFTWFNVLLLKTIHLVAGVQYQFEALFNSAVVQTSISIAWTLIGLVVMMLASNKSLRPLWIIGASLTAIVVAKLFLLDLAGQGTIERIISFIVVGALLLVVGYFSPVPPTEKANTSSVATDSE</sequence>
<feature type="transmembrane region" description="Helical" evidence="1">
    <location>
        <begin position="299"/>
        <end position="318"/>
    </location>
</feature>
<feature type="transmembrane region" description="Helical" evidence="1">
    <location>
        <begin position="708"/>
        <end position="728"/>
    </location>
</feature>
<keyword evidence="1" id="KW-0472">Membrane</keyword>
<feature type="transmembrane region" description="Helical" evidence="1">
    <location>
        <begin position="423"/>
        <end position="440"/>
    </location>
</feature>
<feature type="transmembrane region" description="Helical" evidence="1">
    <location>
        <begin position="740"/>
        <end position="759"/>
    </location>
</feature>
<protein>
    <recommendedName>
        <fullName evidence="4">DUF2339 domain-containing protein</fullName>
    </recommendedName>
</protein>
<feature type="transmembrane region" description="Helical" evidence="1">
    <location>
        <begin position="253"/>
        <end position="271"/>
    </location>
</feature>
<feature type="transmembrane region" description="Helical" evidence="1">
    <location>
        <begin position="493"/>
        <end position="518"/>
    </location>
</feature>
<dbReference type="OrthoDB" id="207428at2"/>
<dbReference type="PANTHER" id="PTHR38434:SF1">
    <property type="entry name" value="BLL2549 PROTEIN"/>
    <property type="match status" value="1"/>
</dbReference>
<feature type="transmembrane region" description="Helical" evidence="1">
    <location>
        <begin position="6"/>
        <end position="21"/>
    </location>
</feature>
<dbReference type="InterPro" id="IPR014600">
    <property type="entry name" value="UCP035905_mem"/>
</dbReference>
<dbReference type="Pfam" id="PF10101">
    <property type="entry name" value="DUF2339"/>
    <property type="match status" value="1"/>
</dbReference>
<name>R4YKP7_OLEAN</name>
<evidence type="ECO:0008006" key="4">
    <source>
        <dbReference type="Google" id="ProtNLM"/>
    </source>
</evidence>
<reference evidence="2 3" key="1">
    <citation type="journal article" date="2013" name="Nat. Commun.">
        <title>Genome sequence and functional genomic analysis of the oil-degrading bacterium Oleispira antarctica.</title>
        <authorList>
            <person name="Kube M."/>
            <person name="Chernikova T.N."/>
            <person name="Al-Ramahi Y."/>
            <person name="Beloqui A."/>
            <person name="Lopez-Cortez N."/>
            <person name="Guazzaroni M.E."/>
            <person name="Heipieper H.J."/>
            <person name="Klages S."/>
            <person name="Kotsyurbenko O.R."/>
            <person name="Langer I."/>
            <person name="Nechitaylo T.Y."/>
            <person name="Lunsdorf H."/>
            <person name="Fernandez M."/>
            <person name="Juarez S."/>
            <person name="Ciordia S."/>
            <person name="Singer A."/>
            <person name="Kagan O."/>
            <person name="Egorova O."/>
            <person name="Petit P.A."/>
            <person name="Stogios P."/>
            <person name="Kim Y."/>
            <person name="Tchigvintsev A."/>
            <person name="Flick R."/>
            <person name="Denaro R."/>
            <person name="Genovese M."/>
            <person name="Albar J.P."/>
            <person name="Reva O.N."/>
            <person name="Martinez-Gomariz M."/>
            <person name="Tran H."/>
            <person name="Ferrer M."/>
            <person name="Savchenko A."/>
            <person name="Yakunin A.F."/>
            <person name="Yakimov M.M."/>
            <person name="Golyshina O.V."/>
            <person name="Reinhardt R."/>
            <person name="Golyshin P.N."/>
        </authorList>
    </citation>
    <scope>NUCLEOTIDE SEQUENCE [LARGE SCALE GENOMIC DNA]</scope>
</reference>
<evidence type="ECO:0000256" key="1">
    <source>
        <dbReference type="SAM" id="Phobius"/>
    </source>
</evidence>
<dbReference type="EMBL" id="FO203512">
    <property type="protein sequence ID" value="CCK74900.1"/>
    <property type="molecule type" value="Genomic_DNA"/>
</dbReference>
<feature type="transmembrane region" description="Helical" evidence="1">
    <location>
        <begin position="622"/>
        <end position="638"/>
    </location>
</feature>
<dbReference type="PATRIC" id="fig|698738.3.peg.748"/>
<dbReference type="KEGG" id="oai:OLEAN_C07240"/>
<keyword evidence="1" id="KW-1133">Transmembrane helix</keyword>
<feature type="transmembrane region" description="Helical" evidence="1">
    <location>
        <begin position="228"/>
        <end position="246"/>
    </location>
</feature>
<dbReference type="AlphaFoldDB" id="R4YKP7"/>
<feature type="transmembrane region" description="Helical" evidence="1">
    <location>
        <begin position="330"/>
        <end position="348"/>
    </location>
</feature>
<feature type="transmembrane region" description="Helical" evidence="1">
    <location>
        <begin position="446"/>
        <end position="461"/>
    </location>
</feature>
<feature type="transmembrane region" description="Helical" evidence="1">
    <location>
        <begin position="360"/>
        <end position="378"/>
    </location>
</feature>
<feature type="transmembrane region" description="Helical" evidence="1">
    <location>
        <begin position="909"/>
        <end position="928"/>
    </location>
</feature>
<dbReference type="STRING" id="698738.OLEAN_C07240"/>
<dbReference type="HOGENOM" id="CLU_006561_0_0_6"/>
<feature type="transmembrane region" description="Helical" evidence="1">
    <location>
        <begin position="561"/>
        <end position="580"/>
    </location>
</feature>
<evidence type="ECO:0000313" key="2">
    <source>
        <dbReference type="EMBL" id="CCK74900.1"/>
    </source>
</evidence>
<dbReference type="PANTHER" id="PTHR38434">
    <property type="entry name" value="BLL2549 PROTEIN"/>
    <property type="match status" value="1"/>
</dbReference>
<keyword evidence="3" id="KW-1185">Reference proteome</keyword>
<feature type="transmembrane region" description="Helical" evidence="1">
    <location>
        <begin position="771"/>
        <end position="793"/>
    </location>
</feature>
<feature type="transmembrane region" description="Helical" evidence="1">
    <location>
        <begin position="277"/>
        <end position="294"/>
    </location>
</feature>
<feature type="transmembrane region" description="Helical" evidence="1">
    <location>
        <begin position="851"/>
        <end position="872"/>
    </location>
</feature>
<gene>
    <name evidence="2" type="ORF">OLEAN_C07240</name>
</gene>
<dbReference type="PIRSF" id="PIRSF035905">
    <property type="entry name" value="UCP035905_mp"/>
    <property type="match status" value="1"/>
</dbReference>
<feature type="transmembrane region" description="Helical" evidence="1">
    <location>
        <begin position="596"/>
        <end position="615"/>
    </location>
</feature>
<feature type="transmembrane region" description="Helical" evidence="1">
    <location>
        <begin position="143"/>
        <end position="163"/>
    </location>
</feature>
<keyword evidence="1" id="KW-0812">Transmembrane</keyword>
<evidence type="ECO:0000313" key="3">
    <source>
        <dbReference type="Proteomes" id="UP000032749"/>
    </source>
</evidence>
<accession>R4YKP7</accession>
<feature type="transmembrane region" description="Helical" evidence="1">
    <location>
        <begin position="879"/>
        <end position="897"/>
    </location>
</feature>
<feature type="transmembrane region" description="Helical" evidence="1">
    <location>
        <begin position="198"/>
        <end position="216"/>
    </location>
</feature>
<feature type="transmembrane region" description="Helical" evidence="1">
    <location>
        <begin position="468"/>
        <end position="487"/>
    </location>
</feature>
<dbReference type="InterPro" id="IPR019286">
    <property type="entry name" value="DUF2339_TM"/>
</dbReference>
<feature type="transmembrane region" description="Helical" evidence="1">
    <location>
        <begin position="680"/>
        <end position="702"/>
    </location>
</feature>
<feature type="transmembrane region" description="Helical" evidence="1">
    <location>
        <begin position="650"/>
        <end position="668"/>
    </location>
</feature>
<dbReference type="Proteomes" id="UP000032749">
    <property type="component" value="Chromosome"/>
</dbReference>
<feature type="transmembrane region" description="Helical" evidence="1">
    <location>
        <begin position="813"/>
        <end position="831"/>
    </location>
</feature>
<feature type="transmembrane region" description="Helical" evidence="1">
    <location>
        <begin position="384"/>
        <end position="403"/>
    </location>
</feature>